<evidence type="ECO:0000313" key="5">
    <source>
        <dbReference type="Proteomes" id="UP000430692"/>
    </source>
</evidence>
<dbReference type="SUPFAM" id="SSF46689">
    <property type="entry name" value="Homeodomain-like"/>
    <property type="match status" value="1"/>
</dbReference>
<evidence type="ECO:0000313" key="4">
    <source>
        <dbReference type="EMBL" id="MXQ55705.1"/>
    </source>
</evidence>
<organism evidence="4 5">
    <name type="scientific">Shimazuella alba</name>
    <dbReference type="NCBI Taxonomy" id="2690964"/>
    <lineage>
        <taxon>Bacteria</taxon>
        <taxon>Bacillati</taxon>
        <taxon>Bacillota</taxon>
        <taxon>Bacilli</taxon>
        <taxon>Bacillales</taxon>
        <taxon>Thermoactinomycetaceae</taxon>
        <taxon>Shimazuella</taxon>
    </lineage>
</organism>
<gene>
    <name evidence="4" type="ORF">GSM42_18650</name>
</gene>
<evidence type="ECO:0000259" key="3">
    <source>
        <dbReference type="PROSITE" id="PS50977"/>
    </source>
</evidence>
<dbReference type="PROSITE" id="PS50977">
    <property type="entry name" value="HTH_TETR_2"/>
    <property type="match status" value="1"/>
</dbReference>
<keyword evidence="5" id="KW-1185">Reference proteome</keyword>
<dbReference type="SUPFAM" id="SSF48498">
    <property type="entry name" value="Tetracyclin repressor-like, C-terminal domain"/>
    <property type="match status" value="1"/>
</dbReference>
<dbReference type="RefSeq" id="WP_160803053.1">
    <property type="nucleotide sequence ID" value="NZ_WUUL01000017.1"/>
</dbReference>
<dbReference type="PANTHER" id="PTHR43479">
    <property type="entry name" value="ACREF/ENVCD OPERON REPRESSOR-RELATED"/>
    <property type="match status" value="1"/>
</dbReference>
<reference evidence="4 5" key="1">
    <citation type="submission" date="2019-12" db="EMBL/GenBank/DDBJ databases">
        <title>Whole-genome analyses of novel actinobacteria.</title>
        <authorList>
            <person name="Sahin N."/>
            <person name="Saygin H."/>
        </authorList>
    </citation>
    <scope>NUCLEOTIDE SEQUENCE [LARGE SCALE GENOMIC DNA]</scope>
    <source>
        <strain evidence="4 5">KC615</strain>
    </source>
</reference>
<feature type="DNA-binding region" description="H-T-H motif" evidence="2">
    <location>
        <begin position="40"/>
        <end position="59"/>
    </location>
</feature>
<proteinExistence type="predicted"/>
<keyword evidence="1 2" id="KW-0238">DNA-binding</keyword>
<evidence type="ECO:0000256" key="2">
    <source>
        <dbReference type="PROSITE-ProRule" id="PRU00335"/>
    </source>
</evidence>
<comment type="caution">
    <text evidence="4">The sequence shown here is derived from an EMBL/GenBank/DDBJ whole genome shotgun (WGS) entry which is preliminary data.</text>
</comment>
<dbReference type="Pfam" id="PF00440">
    <property type="entry name" value="TetR_N"/>
    <property type="match status" value="1"/>
</dbReference>
<accession>A0A6I4W0H4</accession>
<dbReference type="InterPro" id="IPR009057">
    <property type="entry name" value="Homeodomain-like_sf"/>
</dbReference>
<dbReference type="InterPro" id="IPR023772">
    <property type="entry name" value="DNA-bd_HTH_TetR-type_CS"/>
</dbReference>
<dbReference type="InterPro" id="IPR001647">
    <property type="entry name" value="HTH_TetR"/>
</dbReference>
<protein>
    <submittedName>
        <fullName evidence="4">TetR family transcriptional regulator</fullName>
    </submittedName>
</protein>
<dbReference type="AlphaFoldDB" id="A0A6I4W0H4"/>
<dbReference type="InterPro" id="IPR050624">
    <property type="entry name" value="HTH-type_Tx_Regulator"/>
</dbReference>
<feature type="domain" description="HTH tetR-type" evidence="3">
    <location>
        <begin position="17"/>
        <end position="77"/>
    </location>
</feature>
<dbReference type="Gene3D" id="1.10.357.10">
    <property type="entry name" value="Tetracycline Repressor, domain 2"/>
    <property type="match status" value="1"/>
</dbReference>
<dbReference type="PANTHER" id="PTHR43479:SF11">
    <property type="entry name" value="ACREF_ENVCD OPERON REPRESSOR-RELATED"/>
    <property type="match status" value="1"/>
</dbReference>
<dbReference type="InterPro" id="IPR036271">
    <property type="entry name" value="Tet_transcr_reg_TetR-rel_C_sf"/>
</dbReference>
<dbReference type="GO" id="GO:0003677">
    <property type="term" value="F:DNA binding"/>
    <property type="evidence" value="ECO:0007669"/>
    <property type="project" value="UniProtKB-UniRule"/>
</dbReference>
<name>A0A6I4W0H4_9BACL</name>
<dbReference type="EMBL" id="WUUL01000017">
    <property type="protein sequence ID" value="MXQ55705.1"/>
    <property type="molecule type" value="Genomic_DNA"/>
</dbReference>
<sequence length="206" mass="23536">MENNNEKKEEKQSFIAEARREQITEAAIRTLDKIGYVKASLSQIAKRAGISTALISYHFSDKNDLMNHVLMKLLERSTSYILERVRRESSVEKKLETFIAASLAYQGTHYAHNTALIEIVFHARTAENMPYYKLNEEKEDLLLLELQLILLEGQEQGVFGEFHVGVMSNTIQGAIGEYMFTTAATKKIDLETYSRELVNIVRKATK</sequence>
<dbReference type="Proteomes" id="UP000430692">
    <property type="component" value="Unassembled WGS sequence"/>
</dbReference>
<dbReference type="PROSITE" id="PS01081">
    <property type="entry name" value="HTH_TETR_1"/>
    <property type="match status" value="1"/>
</dbReference>
<evidence type="ECO:0000256" key="1">
    <source>
        <dbReference type="ARBA" id="ARBA00023125"/>
    </source>
</evidence>
<dbReference type="PRINTS" id="PR00455">
    <property type="entry name" value="HTHTETR"/>
</dbReference>